<evidence type="ECO:0000313" key="3">
    <source>
        <dbReference type="EMBL" id="UOE37677.1"/>
    </source>
</evidence>
<sequence>MAQVEQIYRFMMLADLFKRKKNGVSYKEAYDFLEKEFDKKGFELKFSEKTFKRDRTQIFELLEMESSYSRTDKNFKITEREYDLESENIVDNVLLIDAYRQTKGKSGIMLFQKRKARGLDHLNGLLHAIQNRKIISFDYHKFWEEKAEKRVVESYALKEFNDRWYLLANEKHKEGFLLKTFGLDRISALEIHHSTFKRQEIDAEEIFRNSFGIISTYGENPQKILLSFDAVQGKYIKSLPLHYSQEVVSENKEKLVIKLFLVPTFDFIQEILSHSELVEVISPKSLRNEVKDRIDMMREVYSK</sequence>
<feature type="domain" description="WCX" evidence="2">
    <location>
        <begin position="222"/>
        <end position="294"/>
    </location>
</feature>
<dbReference type="EMBL" id="CP094529">
    <property type="protein sequence ID" value="UOE37677.1"/>
    <property type="molecule type" value="Genomic_DNA"/>
</dbReference>
<proteinExistence type="predicted"/>
<accession>A0ABY4BEY5</accession>
<evidence type="ECO:0000313" key="4">
    <source>
        <dbReference type="Proteomes" id="UP000831068"/>
    </source>
</evidence>
<reference evidence="3 4" key="1">
    <citation type="submission" date="2022-03" db="EMBL/GenBank/DDBJ databases">
        <title>Chryseobacterium sp. isolated from the Andong Sikhe.</title>
        <authorList>
            <person name="Won M."/>
            <person name="Kim S.-J."/>
            <person name="Kwon S.-W."/>
        </authorList>
    </citation>
    <scope>NUCLEOTIDE SEQUENCE [LARGE SCALE GENOMIC DNA]</scope>
    <source>
        <strain evidence="3 4">ADR-1</strain>
    </source>
</reference>
<dbReference type="InterPro" id="IPR057727">
    <property type="entry name" value="WCX_dom"/>
</dbReference>
<dbReference type="Pfam" id="PF25583">
    <property type="entry name" value="WCX"/>
    <property type="match status" value="1"/>
</dbReference>
<dbReference type="InterPro" id="IPR026881">
    <property type="entry name" value="WYL_dom"/>
</dbReference>
<dbReference type="Proteomes" id="UP000831068">
    <property type="component" value="Chromosome"/>
</dbReference>
<feature type="domain" description="WYL" evidence="1">
    <location>
        <begin position="121"/>
        <end position="191"/>
    </location>
</feature>
<dbReference type="PROSITE" id="PS52050">
    <property type="entry name" value="WYL"/>
    <property type="match status" value="1"/>
</dbReference>
<dbReference type="Pfam" id="PF13280">
    <property type="entry name" value="WYL"/>
    <property type="match status" value="1"/>
</dbReference>
<organism evidence="3 4">
    <name type="scientific">Chryseobacterium oryzae</name>
    <dbReference type="NCBI Taxonomy" id="2929799"/>
    <lineage>
        <taxon>Bacteria</taxon>
        <taxon>Pseudomonadati</taxon>
        <taxon>Bacteroidota</taxon>
        <taxon>Flavobacteriia</taxon>
        <taxon>Flavobacteriales</taxon>
        <taxon>Weeksellaceae</taxon>
        <taxon>Chryseobacterium group</taxon>
        <taxon>Chryseobacterium</taxon>
    </lineage>
</organism>
<dbReference type="InterPro" id="IPR051534">
    <property type="entry name" value="CBASS_pafABC_assoc_protein"/>
</dbReference>
<dbReference type="PANTHER" id="PTHR34580">
    <property type="match status" value="1"/>
</dbReference>
<evidence type="ECO:0000259" key="2">
    <source>
        <dbReference type="Pfam" id="PF25583"/>
    </source>
</evidence>
<name>A0ABY4BEY5_9FLAO</name>
<keyword evidence="4" id="KW-1185">Reference proteome</keyword>
<dbReference type="PANTHER" id="PTHR34580:SF9">
    <property type="entry name" value="SLL5097 PROTEIN"/>
    <property type="match status" value="1"/>
</dbReference>
<dbReference type="RefSeq" id="WP_243576074.1">
    <property type="nucleotide sequence ID" value="NZ_CP094529.1"/>
</dbReference>
<evidence type="ECO:0000259" key="1">
    <source>
        <dbReference type="Pfam" id="PF13280"/>
    </source>
</evidence>
<protein>
    <submittedName>
        <fullName evidence="3">WYL domain-containing protein</fullName>
    </submittedName>
</protein>
<gene>
    <name evidence="3" type="ORF">MTP08_11515</name>
</gene>